<dbReference type="PANTHER" id="PTHR43133">
    <property type="entry name" value="RNA POLYMERASE ECF-TYPE SIGMA FACTO"/>
    <property type="match status" value="1"/>
</dbReference>
<dbReference type="RefSeq" id="WP_114398413.1">
    <property type="nucleotide sequence ID" value="NZ_QEIM01000072.1"/>
</dbReference>
<reference evidence="7 8" key="1">
    <citation type="submission" date="2018-04" db="EMBL/GenBank/DDBJ databases">
        <title>Novel actinobacteria from marine sediment.</title>
        <authorList>
            <person name="Ng Z.Y."/>
            <person name="Tan G.Y.A."/>
        </authorList>
    </citation>
    <scope>NUCLEOTIDE SEQUENCE [LARGE SCALE GENOMIC DNA]</scope>
    <source>
        <strain evidence="7 8">TPS81</strain>
    </source>
</reference>
<dbReference type="EMBL" id="QEIN01000061">
    <property type="protein sequence ID" value="RCV59439.1"/>
    <property type="molecule type" value="Genomic_DNA"/>
</dbReference>
<dbReference type="InterPro" id="IPR013325">
    <property type="entry name" value="RNA_pol_sigma_r2"/>
</dbReference>
<dbReference type="Proteomes" id="UP000253318">
    <property type="component" value="Unassembled WGS sequence"/>
</dbReference>
<sequence length="204" mass="22846">MGDQPEGTTSTGALVRRAVDGDAAAWDGLLARYSALVWAVVHSYRLPPHDAQDAAQTVWCALAERLSRLRDPERVGAWLAAAAHNECRRQLRTGRRTAPYAPETLDLTDHRSPESVHLAGEGVRAVRRALDGIGLPDRLVAMLYLDYPELGPDRIAEMAGVARAELAAIRRRAFRRLRRLLREQTEPVGRHRVPDRAAQRRDRR</sequence>
<dbReference type="InterPro" id="IPR039425">
    <property type="entry name" value="RNA_pol_sigma-70-like"/>
</dbReference>
<dbReference type="Gene3D" id="1.10.1740.10">
    <property type="match status" value="1"/>
</dbReference>
<evidence type="ECO:0000256" key="1">
    <source>
        <dbReference type="ARBA" id="ARBA00010641"/>
    </source>
</evidence>
<dbReference type="Pfam" id="PF04542">
    <property type="entry name" value="Sigma70_r2"/>
    <property type="match status" value="1"/>
</dbReference>
<comment type="caution">
    <text evidence="7">The sequence shown here is derived from an EMBL/GenBank/DDBJ whole genome shotgun (WGS) entry which is preliminary data.</text>
</comment>
<dbReference type="InterPro" id="IPR013324">
    <property type="entry name" value="RNA_pol_sigma_r3/r4-like"/>
</dbReference>
<dbReference type="NCBIfam" id="TIGR02937">
    <property type="entry name" value="sigma70-ECF"/>
    <property type="match status" value="1"/>
</dbReference>
<gene>
    <name evidence="7" type="ORF">DEF24_09685</name>
</gene>
<evidence type="ECO:0000313" key="7">
    <source>
        <dbReference type="EMBL" id="RCV59439.1"/>
    </source>
</evidence>
<evidence type="ECO:0000256" key="5">
    <source>
        <dbReference type="ARBA" id="ARBA00023163"/>
    </source>
</evidence>
<dbReference type="InterPro" id="IPR007627">
    <property type="entry name" value="RNA_pol_sigma70_r2"/>
</dbReference>
<protein>
    <submittedName>
        <fullName evidence="7">Sigma-70 family RNA polymerase sigma factor</fullName>
    </submittedName>
</protein>
<evidence type="ECO:0000259" key="6">
    <source>
        <dbReference type="Pfam" id="PF04542"/>
    </source>
</evidence>
<dbReference type="PANTHER" id="PTHR43133:SF8">
    <property type="entry name" value="RNA POLYMERASE SIGMA FACTOR HI_1459-RELATED"/>
    <property type="match status" value="1"/>
</dbReference>
<keyword evidence="5" id="KW-0804">Transcription</keyword>
<keyword evidence="3" id="KW-0731">Sigma factor</keyword>
<dbReference type="SUPFAM" id="SSF88946">
    <property type="entry name" value="Sigma2 domain of RNA polymerase sigma factors"/>
    <property type="match status" value="1"/>
</dbReference>
<name>A0A368T7B3_9ACTN</name>
<accession>A0A368T7B3</accession>
<dbReference type="SUPFAM" id="SSF88659">
    <property type="entry name" value="Sigma3 and sigma4 domains of RNA polymerase sigma factors"/>
    <property type="match status" value="1"/>
</dbReference>
<dbReference type="InterPro" id="IPR014284">
    <property type="entry name" value="RNA_pol_sigma-70_dom"/>
</dbReference>
<feature type="domain" description="RNA polymerase sigma-70 region 2" evidence="6">
    <location>
        <begin position="30"/>
        <end position="97"/>
    </location>
</feature>
<evidence type="ECO:0000256" key="4">
    <source>
        <dbReference type="ARBA" id="ARBA00023125"/>
    </source>
</evidence>
<dbReference type="GO" id="GO:0006352">
    <property type="term" value="P:DNA-templated transcription initiation"/>
    <property type="evidence" value="ECO:0007669"/>
    <property type="project" value="InterPro"/>
</dbReference>
<dbReference type="GO" id="GO:0003677">
    <property type="term" value="F:DNA binding"/>
    <property type="evidence" value="ECO:0007669"/>
    <property type="project" value="UniProtKB-KW"/>
</dbReference>
<organism evidence="7 8">
    <name type="scientific">Marinitenerispora sediminis</name>
    <dbReference type="NCBI Taxonomy" id="1931232"/>
    <lineage>
        <taxon>Bacteria</taxon>
        <taxon>Bacillati</taxon>
        <taxon>Actinomycetota</taxon>
        <taxon>Actinomycetes</taxon>
        <taxon>Streptosporangiales</taxon>
        <taxon>Nocardiopsidaceae</taxon>
        <taxon>Marinitenerispora</taxon>
    </lineage>
</organism>
<comment type="similarity">
    <text evidence="1">Belongs to the sigma-70 factor family. ECF subfamily.</text>
</comment>
<keyword evidence="8" id="KW-1185">Reference proteome</keyword>
<keyword evidence="2" id="KW-0805">Transcription regulation</keyword>
<dbReference type="OrthoDB" id="265863at2"/>
<dbReference type="AlphaFoldDB" id="A0A368T7B3"/>
<keyword evidence="4" id="KW-0238">DNA-binding</keyword>
<dbReference type="GO" id="GO:0016987">
    <property type="term" value="F:sigma factor activity"/>
    <property type="evidence" value="ECO:0007669"/>
    <property type="project" value="UniProtKB-KW"/>
</dbReference>
<proteinExistence type="inferred from homology"/>
<evidence type="ECO:0000313" key="8">
    <source>
        <dbReference type="Proteomes" id="UP000253318"/>
    </source>
</evidence>
<evidence type="ECO:0000256" key="3">
    <source>
        <dbReference type="ARBA" id="ARBA00023082"/>
    </source>
</evidence>
<evidence type="ECO:0000256" key="2">
    <source>
        <dbReference type="ARBA" id="ARBA00023015"/>
    </source>
</evidence>